<dbReference type="PIRSF" id="PIRSF005067">
    <property type="entry name" value="Tma_RNA-bind_prd"/>
    <property type="match status" value="1"/>
</dbReference>
<dbReference type="NCBIfam" id="TIGR00451">
    <property type="entry name" value="unchar_dom_2"/>
    <property type="match status" value="1"/>
</dbReference>
<dbReference type="EMBL" id="CP131061">
    <property type="protein sequence ID" value="WNY27235.1"/>
    <property type="molecule type" value="Genomic_DNA"/>
</dbReference>
<dbReference type="CDD" id="cd21154">
    <property type="entry name" value="PUA_MJ1432-like"/>
    <property type="match status" value="1"/>
</dbReference>
<evidence type="ECO:0000313" key="3">
    <source>
        <dbReference type="Proteomes" id="UP001304970"/>
    </source>
</evidence>
<organism evidence="2 3">
    <name type="scientific">Methanolapillus ohkumae</name>
    <dbReference type="NCBI Taxonomy" id="3028298"/>
    <lineage>
        <taxon>Archaea</taxon>
        <taxon>Methanobacteriati</taxon>
        <taxon>Methanobacteriota</taxon>
        <taxon>Stenosarchaea group</taxon>
        <taxon>Methanomicrobia</taxon>
        <taxon>Methanosarcinales</taxon>
        <taxon>Methanosarcinaceae</taxon>
        <taxon>Methanolapillus</taxon>
    </lineage>
</organism>
<dbReference type="AlphaFoldDB" id="A0AA96V7F2"/>
<sequence>MIVTGDFLKIKSRVSLRKNDKNKIVASLHEVFGDSMSALSDSKFEVITTDEFKVIFVDGKQMFFEFGGEIFPTVRGALLLSPEKRLVVVDMGAVKFVVNGADVMSPGIVSADPSIQKEDLVVVVDETHKKPLAIGRALISGTEMTASASGKAVKSLAYVGDALWDLEI</sequence>
<dbReference type="Pfam" id="PF09183">
    <property type="entry name" value="DUF1947"/>
    <property type="match status" value="1"/>
</dbReference>
<dbReference type="InterPro" id="IPR015266">
    <property type="entry name" value="DUF1947"/>
</dbReference>
<dbReference type="Pfam" id="PF01472">
    <property type="entry name" value="PUA"/>
    <property type="match status" value="1"/>
</dbReference>
<dbReference type="InterPro" id="IPR002478">
    <property type="entry name" value="PUA"/>
</dbReference>
<dbReference type="SUPFAM" id="SSF88697">
    <property type="entry name" value="PUA domain-like"/>
    <property type="match status" value="1"/>
</dbReference>
<dbReference type="NCBIfam" id="NF011153">
    <property type="entry name" value="PRK14560.1-4"/>
    <property type="match status" value="1"/>
</dbReference>
<accession>A0AA96V7F2</accession>
<dbReference type="PROSITE" id="PS50890">
    <property type="entry name" value="PUA"/>
    <property type="match status" value="1"/>
</dbReference>
<dbReference type="GO" id="GO:0003723">
    <property type="term" value="F:RNA binding"/>
    <property type="evidence" value="ECO:0007669"/>
    <property type="project" value="InterPro"/>
</dbReference>
<evidence type="ECO:0000259" key="1">
    <source>
        <dbReference type="SMART" id="SM00359"/>
    </source>
</evidence>
<dbReference type="InterPro" id="IPR022430">
    <property type="entry name" value="CHP03684"/>
</dbReference>
<dbReference type="NCBIfam" id="TIGR03684">
    <property type="entry name" value="arCOG00985"/>
    <property type="match status" value="1"/>
</dbReference>
<protein>
    <recommendedName>
        <fullName evidence="1">PUA domain-containing protein</fullName>
    </recommendedName>
</protein>
<dbReference type="GO" id="GO:0001731">
    <property type="term" value="P:formation of translation preinitiation complex"/>
    <property type="evidence" value="ECO:0007669"/>
    <property type="project" value="TreeGrafter"/>
</dbReference>
<dbReference type="InterPro" id="IPR015947">
    <property type="entry name" value="PUA-like_sf"/>
</dbReference>
<proteinExistence type="predicted"/>
<dbReference type="InterPro" id="IPR016437">
    <property type="entry name" value="MCT-1/Tma20"/>
</dbReference>
<feature type="domain" description="PUA" evidence="1">
    <location>
        <begin position="85"/>
        <end position="160"/>
    </location>
</feature>
<dbReference type="PANTHER" id="PTHR22798:SF0">
    <property type="entry name" value="MALIGNANT T-CELL-AMPLIFIED SEQUENCE 1"/>
    <property type="match status" value="1"/>
</dbReference>
<keyword evidence="3" id="KW-1185">Reference proteome</keyword>
<dbReference type="PANTHER" id="PTHR22798">
    <property type="entry name" value="MCT-1 PROTEIN"/>
    <property type="match status" value="1"/>
</dbReference>
<dbReference type="Gene3D" id="3.10.450.120">
    <property type="entry name" value="Pre-PUA domain, domain 1"/>
    <property type="match status" value="1"/>
</dbReference>
<name>A0AA96V7F2_9EURY</name>
<evidence type="ECO:0000313" key="2">
    <source>
        <dbReference type="EMBL" id="WNY27235.1"/>
    </source>
</evidence>
<dbReference type="Proteomes" id="UP001304970">
    <property type="component" value="Chromosome"/>
</dbReference>
<gene>
    <name evidence="2" type="ORF">MsAm2_10270</name>
</gene>
<dbReference type="InterPro" id="IPR036974">
    <property type="entry name" value="PUA_sf"/>
</dbReference>
<reference evidence="2 3" key="1">
    <citation type="submission" date="2023-07" db="EMBL/GenBank/DDBJ databases">
        <title>Closed genome sequence of Methanosarcinaceae archaeon Am2.</title>
        <authorList>
            <person name="Poehlein A."/>
            <person name="Protasov E."/>
            <person name="Platt K."/>
            <person name="Reeh H."/>
            <person name="Daniel R."/>
            <person name="Brune A."/>
        </authorList>
    </citation>
    <scope>NUCLEOTIDE SEQUENCE [LARGE SCALE GENOMIC DNA]</scope>
    <source>
        <strain evidence="2 3">Am2</strain>
    </source>
</reference>
<dbReference type="Gene3D" id="2.30.130.10">
    <property type="entry name" value="PUA domain"/>
    <property type="match status" value="1"/>
</dbReference>
<dbReference type="SMART" id="SM00359">
    <property type="entry name" value="PUA"/>
    <property type="match status" value="1"/>
</dbReference>
<dbReference type="InterPro" id="IPR004521">
    <property type="entry name" value="Uncharacterised_CHP00451"/>
</dbReference>